<dbReference type="PANTHER" id="PTHR12419">
    <property type="entry name" value="OTU DOMAIN CONTAINING PROTEIN"/>
    <property type="match status" value="1"/>
</dbReference>
<dbReference type="AlphaFoldDB" id="A0A166R5C3"/>
<feature type="compositionally biased region" description="Basic and acidic residues" evidence="1">
    <location>
        <begin position="414"/>
        <end position="429"/>
    </location>
</feature>
<evidence type="ECO:0000313" key="4">
    <source>
        <dbReference type="Proteomes" id="UP000076532"/>
    </source>
</evidence>
<dbReference type="InterPro" id="IPR038765">
    <property type="entry name" value="Papain-like_cys_pep_sf"/>
</dbReference>
<reference evidence="3 4" key="1">
    <citation type="journal article" date="2016" name="Mol. Biol. Evol.">
        <title>Comparative Genomics of Early-Diverging Mushroom-Forming Fungi Provides Insights into the Origins of Lignocellulose Decay Capabilities.</title>
        <authorList>
            <person name="Nagy L.G."/>
            <person name="Riley R."/>
            <person name="Tritt A."/>
            <person name="Adam C."/>
            <person name="Daum C."/>
            <person name="Floudas D."/>
            <person name="Sun H."/>
            <person name="Yadav J.S."/>
            <person name="Pangilinan J."/>
            <person name="Larsson K.H."/>
            <person name="Matsuura K."/>
            <person name="Barry K."/>
            <person name="Labutti K."/>
            <person name="Kuo R."/>
            <person name="Ohm R.A."/>
            <person name="Bhattacharya S.S."/>
            <person name="Shirouzu T."/>
            <person name="Yoshinaga Y."/>
            <person name="Martin F.M."/>
            <person name="Grigoriev I.V."/>
            <person name="Hibbett D.S."/>
        </authorList>
    </citation>
    <scope>NUCLEOTIDE SEQUENCE [LARGE SCALE GENOMIC DNA]</scope>
    <source>
        <strain evidence="3 4">CBS 109695</strain>
    </source>
</reference>
<dbReference type="GO" id="GO:0016579">
    <property type="term" value="P:protein deubiquitination"/>
    <property type="evidence" value="ECO:0007669"/>
    <property type="project" value="TreeGrafter"/>
</dbReference>
<feature type="region of interest" description="Disordered" evidence="1">
    <location>
        <begin position="1"/>
        <end position="21"/>
    </location>
</feature>
<keyword evidence="4" id="KW-1185">Reference proteome</keyword>
<dbReference type="InterPro" id="IPR003323">
    <property type="entry name" value="OTU_dom"/>
</dbReference>
<gene>
    <name evidence="3" type="ORF">FIBSPDRAFT_908793</name>
</gene>
<accession>A0A166R5C3</accession>
<dbReference type="EMBL" id="KV417506">
    <property type="protein sequence ID" value="KZP27920.1"/>
    <property type="molecule type" value="Genomic_DNA"/>
</dbReference>
<proteinExistence type="predicted"/>
<feature type="compositionally biased region" description="Basic residues" evidence="1">
    <location>
        <begin position="1"/>
        <end position="12"/>
    </location>
</feature>
<feature type="compositionally biased region" description="Basic and acidic residues" evidence="1">
    <location>
        <begin position="155"/>
        <end position="176"/>
    </location>
</feature>
<feature type="compositionally biased region" description="Low complexity" evidence="1">
    <location>
        <begin position="375"/>
        <end position="413"/>
    </location>
</feature>
<feature type="region of interest" description="Disordered" evidence="1">
    <location>
        <begin position="453"/>
        <end position="493"/>
    </location>
</feature>
<name>A0A166R5C3_9AGAM</name>
<evidence type="ECO:0000256" key="1">
    <source>
        <dbReference type="SAM" id="MobiDB-lite"/>
    </source>
</evidence>
<dbReference type="CDD" id="cd22756">
    <property type="entry name" value="OTU_OTUD3-like"/>
    <property type="match status" value="1"/>
</dbReference>
<sequence length="505" mass="54396">MAPARRPTRAHKPPLLSDPEKNNQLLAEQLRSLGLYAAPTLGDGNCLFRALADQLYGTPSHHHQLRADICDWIETHKQRYEPFCEDERGLGSHLSCMREQATYGGHLELSAFAHLTRRNVKVIQPGLVYVIEWAAGGSDASGPVAGSTSTEDDSLNERERRRLRRDEKRAEKRMQMEDNDDDSDDPADPAAGAVYVAYHDWEHFSSIRNLKGPHSGMPFVVEAPADEAPSPIKPKSKPSRAKPKAEPKIASKRPTRSKLVTSASLLEPPQPATPSQIPLPASRSPSLSPSQSASVSSPALPDPVFRADVSPPTPHPNQAPTLPSPLSAIPSGHSLINLRVHRSPKRSFDESSGSSASSESAAKRTRAADADELESTPGLSAPGSSAGSVSSSLSSPESSPLLSTPPVSAAAPAEKAKEKTKEKTKELTRRQRKALGLPKEKVVLVAKRTGTSAGKIKIPGGKYNSHKKAVSTTHKPEVDDEGGEGEWRTNGTGRVDVRGFRELKI</sequence>
<feature type="compositionally biased region" description="Low complexity" evidence="1">
    <location>
        <begin position="278"/>
        <end position="299"/>
    </location>
</feature>
<dbReference type="PROSITE" id="PS50802">
    <property type="entry name" value="OTU"/>
    <property type="match status" value="1"/>
</dbReference>
<dbReference type="Proteomes" id="UP000076532">
    <property type="component" value="Unassembled WGS sequence"/>
</dbReference>
<feature type="region of interest" description="Disordered" evidence="1">
    <location>
        <begin position="138"/>
        <end position="190"/>
    </location>
</feature>
<dbReference type="SUPFAM" id="SSF54001">
    <property type="entry name" value="Cysteine proteinases"/>
    <property type="match status" value="1"/>
</dbReference>
<dbReference type="InterPro" id="IPR050704">
    <property type="entry name" value="Peptidase_C85-like"/>
</dbReference>
<organism evidence="3 4">
    <name type="scientific">Athelia psychrophila</name>
    <dbReference type="NCBI Taxonomy" id="1759441"/>
    <lineage>
        <taxon>Eukaryota</taxon>
        <taxon>Fungi</taxon>
        <taxon>Dikarya</taxon>
        <taxon>Basidiomycota</taxon>
        <taxon>Agaricomycotina</taxon>
        <taxon>Agaricomycetes</taxon>
        <taxon>Agaricomycetidae</taxon>
        <taxon>Atheliales</taxon>
        <taxon>Atheliaceae</taxon>
        <taxon>Athelia</taxon>
    </lineage>
</organism>
<dbReference type="GO" id="GO:0004843">
    <property type="term" value="F:cysteine-type deubiquitinase activity"/>
    <property type="evidence" value="ECO:0007669"/>
    <property type="project" value="TreeGrafter"/>
</dbReference>
<dbReference type="Gene3D" id="3.90.70.80">
    <property type="match status" value="1"/>
</dbReference>
<protein>
    <submittedName>
        <fullName evidence="3">Cysteine proteinase</fullName>
    </submittedName>
</protein>
<evidence type="ECO:0000259" key="2">
    <source>
        <dbReference type="PROSITE" id="PS50802"/>
    </source>
</evidence>
<dbReference type="PANTHER" id="PTHR12419:SF7">
    <property type="entry name" value="OTU DOMAIN-CONTAINING PROTEIN 3"/>
    <property type="match status" value="1"/>
</dbReference>
<dbReference type="STRING" id="436010.A0A166R5C3"/>
<feature type="compositionally biased region" description="Low complexity" evidence="1">
    <location>
        <begin position="350"/>
        <end position="360"/>
    </location>
</feature>
<dbReference type="Pfam" id="PF02338">
    <property type="entry name" value="OTU"/>
    <property type="match status" value="1"/>
</dbReference>
<dbReference type="OrthoDB" id="415023at2759"/>
<evidence type="ECO:0000313" key="3">
    <source>
        <dbReference type="EMBL" id="KZP27920.1"/>
    </source>
</evidence>
<feature type="compositionally biased region" description="Acidic residues" evidence="1">
    <location>
        <begin position="177"/>
        <end position="187"/>
    </location>
</feature>
<feature type="domain" description="OTU" evidence="2">
    <location>
        <begin position="35"/>
        <end position="210"/>
    </location>
</feature>
<feature type="region of interest" description="Disordered" evidence="1">
    <location>
        <begin position="225"/>
        <end position="435"/>
    </location>
</feature>